<dbReference type="PROSITE" id="PS00194">
    <property type="entry name" value="THIOREDOXIN_1"/>
    <property type="match status" value="1"/>
</dbReference>
<dbReference type="PANTHER" id="PTHR42852">
    <property type="entry name" value="THIOL:DISULFIDE INTERCHANGE PROTEIN DSBE"/>
    <property type="match status" value="1"/>
</dbReference>
<evidence type="ECO:0000256" key="2">
    <source>
        <dbReference type="SAM" id="SignalP"/>
    </source>
</evidence>
<protein>
    <submittedName>
        <fullName evidence="4">TlpA family protein disulfide reductase</fullName>
    </submittedName>
</protein>
<dbReference type="PANTHER" id="PTHR42852:SF18">
    <property type="entry name" value="CHROMOSOME UNDETERMINED SCAFFOLD_47, WHOLE GENOME SHOTGUN SEQUENCE"/>
    <property type="match status" value="1"/>
</dbReference>
<evidence type="ECO:0000313" key="5">
    <source>
        <dbReference type="Proteomes" id="UP000651050"/>
    </source>
</evidence>
<dbReference type="GO" id="GO:0015036">
    <property type="term" value="F:disulfide oxidoreductase activity"/>
    <property type="evidence" value="ECO:0007669"/>
    <property type="project" value="UniProtKB-ARBA"/>
</dbReference>
<dbReference type="CDD" id="cd02966">
    <property type="entry name" value="TlpA_like_family"/>
    <property type="match status" value="1"/>
</dbReference>
<keyword evidence="1" id="KW-0676">Redox-active center</keyword>
<dbReference type="Gene3D" id="3.40.30.10">
    <property type="entry name" value="Glutaredoxin"/>
    <property type="match status" value="1"/>
</dbReference>
<dbReference type="InterPro" id="IPR036249">
    <property type="entry name" value="Thioredoxin-like_sf"/>
</dbReference>
<organism evidence="4 5">
    <name type="scientific">Caenimonas aquaedulcis</name>
    <dbReference type="NCBI Taxonomy" id="2793270"/>
    <lineage>
        <taxon>Bacteria</taxon>
        <taxon>Pseudomonadati</taxon>
        <taxon>Pseudomonadota</taxon>
        <taxon>Betaproteobacteria</taxon>
        <taxon>Burkholderiales</taxon>
        <taxon>Comamonadaceae</taxon>
        <taxon>Caenimonas</taxon>
    </lineage>
</organism>
<feature type="chain" id="PRO_5037206791" evidence="2">
    <location>
        <begin position="33"/>
        <end position="174"/>
    </location>
</feature>
<dbReference type="PRINTS" id="PR00421">
    <property type="entry name" value="THIOREDOXIN"/>
</dbReference>
<reference evidence="4" key="1">
    <citation type="submission" date="2020-11" db="EMBL/GenBank/DDBJ databases">
        <title>Bacterial whole genome sequence for Caenimonas sp. DR4.4.</title>
        <authorList>
            <person name="Le V."/>
            <person name="Ko S.-R."/>
            <person name="Ahn C.-Y."/>
            <person name="Oh H.-M."/>
        </authorList>
    </citation>
    <scope>NUCLEOTIDE SEQUENCE</scope>
    <source>
        <strain evidence="4">DR4.4</strain>
    </source>
</reference>
<dbReference type="GO" id="GO:0016209">
    <property type="term" value="F:antioxidant activity"/>
    <property type="evidence" value="ECO:0007669"/>
    <property type="project" value="InterPro"/>
</dbReference>
<dbReference type="EMBL" id="JADWYS010000001">
    <property type="protein sequence ID" value="MBG9389814.1"/>
    <property type="molecule type" value="Genomic_DNA"/>
</dbReference>
<dbReference type="RefSeq" id="WP_196987589.1">
    <property type="nucleotide sequence ID" value="NZ_JADWYS010000001.1"/>
</dbReference>
<dbReference type="InterPro" id="IPR050553">
    <property type="entry name" value="Thioredoxin_ResA/DsbE_sf"/>
</dbReference>
<dbReference type="InterPro" id="IPR013766">
    <property type="entry name" value="Thioredoxin_domain"/>
</dbReference>
<keyword evidence="5" id="KW-1185">Reference proteome</keyword>
<name>A0A931H6Y2_9BURK</name>
<dbReference type="PROSITE" id="PS51352">
    <property type="entry name" value="THIOREDOXIN_2"/>
    <property type="match status" value="1"/>
</dbReference>
<evidence type="ECO:0000259" key="3">
    <source>
        <dbReference type="PROSITE" id="PS51352"/>
    </source>
</evidence>
<dbReference type="SUPFAM" id="SSF52833">
    <property type="entry name" value="Thioredoxin-like"/>
    <property type="match status" value="1"/>
</dbReference>
<dbReference type="InterPro" id="IPR000866">
    <property type="entry name" value="AhpC/TSA"/>
</dbReference>
<feature type="signal peptide" evidence="2">
    <location>
        <begin position="1"/>
        <end position="32"/>
    </location>
</feature>
<keyword evidence="2" id="KW-0732">Signal</keyword>
<gene>
    <name evidence="4" type="ORF">I5803_17420</name>
</gene>
<sequence>MQAVPQHRTTRRVRRWVLAGAVALLAPVAAFALDRGDPAPDFTLQGPAGTVRLADLQGKLVLVDFWASWCGPCKQSFPWMNEMQARYRDRGLRIVGVNVDRRATDADRFLERIPAGFTLAFDAAGEVPRQYGVKAMPTSVLVGPDGRVLEIHSGFSDDERAAREQKIRQSLPPP</sequence>
<accession>A0A931H6Y2</accession>
<dbReference type="InterPro" id="IPR017937">
    <property type="entry name" value="Thioredoxin_CS"/>
</dbReference>
<feature type="domain" description="Thioredoxin" evidence="3">
    <location>
        <begin position="33"/>
        <end position="172"/>
    </location>
</feature>
<comment type="caution">
    <text evidence="4">The sequence shown here is derived from an EMBL/GenBank/DDBJ whole genome shotgun (WGS) entry which is preliminary data.</text>
</comment>
<dbReference type="Pfam" id="PF00578">
    <property type="entry name" value="AhpC-TSA"/>
    <property type="match status" value="1"/>
</dbReference>
<evidence type="ECO:0000313" key="4">
    <source>
        <dbReference type="EMBL" id="MBG9389814.1"/>
    </source>
</evidence>
<proteinExistence type="predicted"/>
<dbReference type="Proteomes" id="UP000651050">
    <property type="component" value="Unassembled WGS sequence"/>
</dbReference>
<dbReference type="AlphaFoldDB" id="A0A931H6Y2"/>
<evidence type="ECO:0000256" key="1">
    <source>
        <dbReference type="ARBA" id="ARBA00023284"/>
    </source>
</evidence>